<feature type="domain" description="CAAX prenyl protease 2/Lysostaphin resistance protein A-like" evidence="2">
    <location>
        <begin position="143"/>
        <end position="242"/>
    </location>
</feature>
<dbReference type="PANTHER" id="PTHR39430">
    <property type="entry name" value="MEMBRANE-ASSOCIATED PROTEASE-RELATED"/>
    <property type="match status" value="1"/>
</dbReference>
<dbReference type="InterPro" id="IPR003675">
    <property type="entry name" value="Rce1/LyrA-like_dom"/>
</dbReference>
<organism evidence="3 4">
    <name type="scientific">Hanstruepera neustonica</name>
    <dbReference type="NCBI Taxonomy" id="1445657"/>
    <lineage>
        <taxon>Bacteria</taxon>
        <taxon>Pseudomonadati</taxon>
        <taxon>Bacteroidota</taxon>
        <taxon>Flavobacteriia</taxon>
        <taxon>Flavobacteriales</taxon>
        <taxon>Flavobacteriaceae</taxon>
        <taxon>Hanstruepera</taxon>
    </lineage>
</organism>
<dbReference type="Proteomes" id="UP000236641">
    <property type="component" value="Unassembled WGS sequence"/>
</dbReference>
<keyword evidence="3" id="KW-0482">Metalloprotease</keyword>
<feature type="transmembrane region" description="Helical" evidence="1">
    <location>
        <begin position="108"/>
        <end position="128"/>
    </location>
</feature>
<keyword evidence="1" id="KW-0472">Membrane</keyword>
<feature type="transmembrane region" description="Helical" evidence="1">
    <location>
        <begin position="231"/>
        <end position="249"/>
    </location>
</feature>
<comment type="caution">
    <text evidence="3">The sequence shown here is derived from an EMBL/GenBank/DDBJ whole genome shotgun (WGS) entry which is preliminary data.</text>
</comment>
<feature type="transmembrane region" description="Helical" evidence="1">
    <location>
        <begin position="269"/>
        <end position="290"/>
    </location>
</feature>
<dbReference type="EMBL" id="POWF01000005">
    <property type="protein sequence ID" value="PNQ72919.1"/>
    <property type="molecule type" value="Genomic_DNA"/>
</dbReference>
<name>A0A2K1DY16_9FLAO</name>
<reference evidence="3 4" key="1">
    <citation type="submission" date="2018-01" db="EMBL/GenBank/DDBJ databases">
        <title>The draft genome of Hanstruepera neustonica JCM19743.</title>
        <authorList>
            <person name="He R.-H."/>
            <person name="Du Z.-J."/>
        </authorList>
    </citation>
    <scope>NUCLEOTIDE SEQUENCE [LARGE SCALE GENOMIC DNA]</scope>
    <source>
        <strain evidence="3 4">JCM19743</strain>
    </source>
</reference>
<proteinExistence type="predicted"/>
<evidence type="ECO:0000313" key="4">
    <source>
        <dbReference type="Proteomes" id="UP000236641"/>
    </source>
</evidence>
<evidence type="ECO:0000256" key="1">
    <source>
        <dbReference type="SAM" id="Phobius"/>
    </source>
</evidence>
<gene>
    <name evidence="3" type="ORF">C1T31_09435</name>
</gene>
<dbReference type="RefSeq" id="WP_103052255.1">
    <property type="nucleotide sequence ID" value="NZ_POWF01000005.1"/>
</dbReference>
<dbReference type="PANTHER" id="PTHR39430:SF1">
    <property type="entry name" value="PROTEASE"/>
    <property type="match status" value="1"/>
</dbReference>
<evidence type="ECO:0000313" key="3">
    <source>
        <dbReference type="EMBL" id="PNQ72919.1"/>
    </source>
</evidence>
<dbReference type="GO" id="GO:0004175">
    <property type="term" value="F:endopeptidase activity"/>
    <property type="evidence" value="ECO:0007669"/>
    <property type="project" value="UniProtKB-ARBA"/>
</dbReference>
<keyword evidence="1" id="KW-1133">Transmembrane helix</keyword>
<evidence type="ECO:0000259" key="2">
    <source>
        <dbReference type="Pfam" id="PF02517"/>
    </source>
</evidence>
<feature type="transmembrane region" description="Helical" evidence="1">
    <location>
        <begin position="140"/>
        <end position="160"/>
    </location>
</feature>
<sequence>MYIAQAFNVLHDWWRYLVGVLLIVFAVIIGQIPFTVAVMMKAVKDDMNVFEMDETAMMSILEPNLNLFLMLLSFAVGLVGVFLAVKFFHKQTIVSITTSRPKIDWSRIWFAFIFWGIISSGFIALDYYMAPEDYVYNFKLMPFLILCLIAVIFVPLQTSFEEYLFRGYLMQGIGVVTKYKWIPLISTSLVFGLLHIANPEIEQLGYVLMVYYIGTGLFLGIITLMDEGMELALGFHAANNLFTALLVTADWTAFQTHSILKDISKPETAGFFDVFMPVFIVFPIVLYIFAKKYKWTNWKDKLFGRVIEPPKEDYKILE</sequence>
<keyword evidence="3" id="KW-0378">Hydrolase</keyword>
<feature type="transmembrane region" description="Helical" evidence="1">
    <location>
        <begin position="16"/>
        <end position="40"/>
    </location>
</feature>
<dbReference type="AlphaFoldDB" id="A0A2K1DY16"/>
<dbReference type="GO" id="GO:0008237">
    <property type="term" value="F:metallopeptidase activity"/>
    <property type="evidence" value="ECO:0007669"/>
    <property type="project" value="UniProtKB-KW"/>
</dbReference>
<protein>
    <submittedName>
        <fullName evidence="3">CPBP family intramembrane metalloprotease domain-containing protein</fullName>
    </submittedName>
</protein>
<dbReference type="Pfam" id="PF02517">
    <property type="entry name" value="Rce1-like"/>
    <property type="match status" value="1"/>
</dbReference>
<feature type="transmembrane region" description="Helical" evidence="1">
    <location>
        <begin position="204"/>
        <end position="224"/>
    </location>
</feature>
<keyword evidence="4" id="KW-1185">Reference proteome</keyword>
<dbReference type="GO" id="GO:0006508">
    <property type="term" value="P:proteolysis"/>
    <property type="evidence" value="ECO:0007669"/>
    <property type="project" value="UniProtKB-KW"/>
</dbReference>
<dbReference type="OrthoDB" id="2806188at2"/>
<dbReference type="GO" id="GO:0080120">
    <property type="term" value="P:CAAX-box protein maturation"/>
    <property type="evidence" value="ECO:0007669"/>
    <property type="project" value="UniProtKB-ARBA"/>
</dbReference>
<keyword evidence="1" id="KW-0812">Transmembrane</keyword>
<accession>A0A2K1DY16</accession>
<keyword evidence="3" id="KW-0645">Protease</keyword>
<feature type="transmembrane region" description="Helical" evidence="1">
    <location>
        <begin position="67"/>
        <end position="88"/>
    </location>
</feature>